<evidence type="ECO:0000256" key="1">
    <source>
        <dbReference type="ARBA" id="ARBA00023235"/>
    </source>
</evidence>
<dbReference type="EMBL" id="SGWQ01000010">
    <property type="protein sequence ID" value="RZS34013.1"/>
    <property type="molecule type" value="Genomic_DNA"/>
</dbReference>
<dbReference type="Proteomes" id="UP000294257">
    <property type="component" value="Unassembled WGS sequence"/>
</dbReference>
<dbReference type="InterPro" id="IPR029767">
    <property type="entry name" value="WecB-like"/>
</dbReference>
<evidence type="ECO:0000259" key="5">
    <source>
        <dbReference type="Pfam" id="PF02350"/>
    </source>
</evidence>
<dbReference type="GO" id="GO:0008761">
    <property type="term" value="F:UDP-N-acetylglucosamine 2-epimerase activity"/>
    <property type="evidence" value="ECO:0007669"/>
    <property type="project" value="UniProtKB-EC"/>
</dbReference>
<keyword evidence="1 4" id="KW-0413">Isomerase</keyword>
<evidence type="ECO:0000256" key="3">
    <source>
        <dbReference type="ARBA" id="ARBA00038858"/>
    </source>
</evidence>
<keyword evidence="7" id="KW-1185">Reference proteome</keyword>
<comment type="caution">
    <text evidence="6">The sequence shown here is derived from an EMBL/GenBank/DDBJ whole genome shotgun (WGS) entry which is preliminary data.</text>
</comment>
<feature type="domain" description="UDP-N-acetylglucosamine 2-epimerase" evidence="5">
    <location>
        <begin position="26"/>
        <end position="370"/>
    </location>
</feature>
<evidence type="ECO:0000256" key="4">
    <source>
        <dbReference type="RuleBase" id="RU003513"/>
    </source>
</evidence>
<organism evidence="6 7">
    <name type="scientific">Herbihabitans rhizosphaerae</name>
    <dbReference type="NCBI Taxonomy" id="1872711"/>
    <lineage>
        <taxon>Bacteria</taxon>
        <taxon>Bacillati</taxon>
        <taxon>Actinomycetota</taxon>
        <taxon>Actinomycetes</taxon>
        <taxon>Pseudonocardiales</taxon>
        <taxon>Pseudonocardiaceae</taxon>
        <taxon>Herbihabitans</taxon>
    </lineage>
</organism>
<accession>A0A4Q7KFL8</accession>
<dbReference type="RefSeq" id="WP_130347542.1">
    <property type="nucleotide sequence ID" value="NZ_SGWQ01000010.1"/>
</dbReference>
<proteinExistence type="inferred from homology"/>
<dbReference type="PANTHER" id="PTHR43174:SF2">
    <property type="entry name" value="UDP-N-ACETYLGLUCOSAMINE 2-EPIMERASE"/>
    <property type="match status" value="1"/>
</dbReference>
<sequence>MTPEVWLVAGTRPEAVKLAPVAEAFDRGGRLRASIIATGQHPTMVDQALATFGRAPDVRLTVHREDGGQAELMAQLITGLDRLATARPPSAVIVQGDTTTTLAGSLVAFWRKIPVVHLEAGLRSFDLAAPFPEELNRRLVTRSAALHLAPTTYAAGHLLDEGVPAQSVLVTGNTVVDAISTVTDRPAHFEDPALADMVERATRAEHKLMLVTAHRRESWGAPLRRVLDAITELLRQHEDLKIVFPTHPNPAVRRTVTDALAHHPRVLITEPLPYEQLAGVLAASTIVLSDSGGIQEEAPTFGVPVLVLRDVTERMEAVDAGCAILVGTDDRRIVSTASALLSDAAARTAMTSGGNPFGDGRAAERTEEALAWLLGLQAMPPKEFAPAGARPFTAV</sequence>
<comment type="similarity">
    <text evidence="2 4">Belongs to the UDP-N-acetylglucosamine 2-epimerase family.</text>
</comment>
<dbReference type="NCBIfam" id="TIGR00236">
    <property type="entry name" value="wecB"/>
    <property type="match status" value="1"/>
</dbReference>
<gene>
    <name evidence="6" type="ORF">EV193_110163</name>
</gene>
<dbReference type="AlphaFoldDB" id="A0A4Q7KFL8"/>
<dbReference type="Gene3D" id="3.40.50.2000">
    <property type="entry name" value="Glycogen Phosphorylase B"/>
    <property type="match status" value="2"/>
</dbReference>
<name>A0A4Q7KFL8_9PSEU</name>
<evidence type="ECO:0000313" key="7">
    <source>
        <dbReference type="Proteomes" id="UP000294257"/>
    </source>
</evidence>
<dbReference type="EC" id="5.1.3.14" evidence="3"/>
<evidence type="ECO:0000313" key="6">
    <source>
        <dbReference type="EMBL" id="RZS34013.1"/>
    </source>
</evidence>
<dbReference type="InterPro" id="IPR003331">
    <property type="entry name" value="UDP_GlcNAc_Epimerase_2_dom"/>
</dbReference>
<dbReference type="OrthoDB" id="9803238at2"/>
<reference evidence="6 7" key="1">
    <citation type="submission" date="2019-02" db="EMBL/GenBank/DDBJ databases">
        <title>Genomic Encyclopedia of Type Strains, Phase IV (KMG-IV): sequencing the most valuable type-strain genomes for metagenomic binning, comparative biology and taxonomic classification.</title>
        <authorList>
            <person name="Goeker M."/>
        </authorList>
    </citation>
    <scope>NUCLEOTIDE SEQUENCE [LARGE SCALE GENOMIC DNA]</scope>
    <source>
        <strain evidence="6 7">DSM 101727</strain>
    </source>
</reference>
<dbReference type="Pfam" id="PF02350">
    <property type="entry name" value="Epimerase_2"/>
    <property type="match status" value="1"/>
</dbReference>
<dbReference type="CDD" id="cd03786">
    <property type="entry name" value="GTB_UDP-GlcNAc_2-Epimerase"/>
    <property type="match status" value="1"/>
</dbReference>
<dbReference type="SUPFAM" id="SSF53756">
    <property type="entry name" value="UDP-Glycosyltransferase/glycogen phosphorylase"/>
    <property type="match status" value="1"/>
</dbReference>
<protein>
    <recommendedName>
        <fullName evidence="3">UDP-N-acetylglucosamine 2-epimerase (non-hydrolyzing)</fullName>
        <ecNumber evidence="3">5.1.3.14</ecNumber>
    </recommendedName>
</protein>
<evidence type="ECO:0000256" key="2">
    <source>
        <dbReference type="ARBA" id="ARBA00038209"/>
    </source>
</evidence>
<dbReference type="PANTHER" id="PTHR43174">
    <property type="entry name" value="UDP-N-ACETYLGLUCOSAMINE 2-EPIMERASE"/>
    <property type="match status" value="1"/>
</dbReference>